<dbReference type="AlphaFoldDB" id="A0AA96WF59"/>
<dbReference type="EMBL" id="CP053586">
    <property type="protein sequence ID" value="WNZ24058.1"/>
    <property type="molecule type" value="Genomic_DNA"/>
</dbReference>
<organism evidence="2">
    <name type="scientific">Leptolyngbya sp. NK1-12</name>
    <dbReference type="NCBI Taxonomy" id="2547451"/>
    <lineage>
        <taxon>Bacteria</taxon>
        <taxon>Bacillati</taxon>
        <taxon>Cyanobacteriota</taxon>
        <taxon>Cyanophyceae</taxon>
        <taxon>Leptolyngbyales</taxon>
        <taxon>Leptolyngbyaceae</taxon>
        <taxon>Leptolyngbya group</taxon>
        <taxon>Leptolyngbya</taxon>
    </lineage>
</organism>
<keyword evidence="2" id="KW-0378">Hydrolase</keyword>
<sequence>MPSQVLAAERLVITYGPLRAGVSVQDLETLVTTDEVPGSLRFYLGLAGLDPNLLRSVLSMKLGASSDFMTGMLDSDSGQQLLTQMSEVIHLPPARSEIQILKTAAPNREQPSEPDNVEALRAALIKAADDRQVTVLEVLQHYPSERVYVNAVKLIRFANSLEAQPTEAIE</sequence>
<gene>
    <name evidence="2" type="ORF">HJG54_15105</name>
</gene>
<dbReference type="RefSeq" id="WP_316429643.1">
    <property type="nucleotide sequence ID" value="NZ_CP053586.1"/>
</dbReference>
<feature type="domain" description="DUF1400" evidence="1">
    <location>
        <begin position="111"/>
        <end position="150"/>
    </location>
</feature>
<dbReference type="GO" id="GO:0016787">
    <property type="term" value="F:hydrolase activity"/>
    <property type="evidence" value="ECO:0007669"/>
    <property type="project" value="UniProtKB-KW"/>
</dbReference>
<dbReference type="Pfam" id="PF07176">
    <property type="entry name" value="DUF1400"/>
    <property type="match status" value="2"/>
</dbReference>
<evidence type="ECO:0000313" key="2">
    <source>
        <dbReference type="EMBL" id="WNZ24058.1"/>
    </source>
</evidence>
<evidence type="ECO:0000259" key="1">
    <source>
        <dbReference type="Pfam" id="PF07176"/>
    </source>
</evidence>
<proteinExistence type="predicted"/>
<feature type="domain" description="DUF1400" evidence="1">
    <location>
        <begin position="7"/>
        <end position="104"/>
    </location>
</feature>
<dbReference type="InterPro" id="IPR010802">
    <property type="entry name" value="DUF1400"/>
</dbReference>
<reference evidence="2" key="1">
    <citation type="submission" date="2020-05" db="EMBL/GenBank/DDBJ databases">
        <authorList>
            <person name="Zhu T."/>
            <person name="Keshari N."/>
            <person name="Lu X."/>
        </authorList>
    </citation>
    <scope>NUCLEOTIDE SEQUENCE</scope>
    <source>
        <strain evidence="2">NK1-12</strain>
    </source>
</reference>
<name>A0AA96WF59_9CYAN</name>
<accession>A0AA96WF59</accession>
<protein>
    <submittedName>
        <fullName evidence="2">Alpha/beta hydrolase</fullName>
    </submittedName>
</protein>